<feature type="chain" id="PRO_5045413815" description="phosphoinositide 5-phosphatase" evidence="2">
    <location>
        <begin position="33"/>
        <end position="292"/>
    </location>
</feature>
<dbReference type="Pfam" id="PF08952">
    <property type="entry name" value="DUF1866"/>
    <property type="match status" value="1"/>
</dbReference>
<feature type="domain" description="Synaptojanin-1/2 RNA recognition motif" evidence="4">
    <location>
        <begin position="132"/>
        <end position="260"/>
    </location>
</feature>
<dbReference type="InterPro" id="IPR035979">
    <property type="entry name" value="RBD_domain_sf"/>
</dbReference>
<evidence type="ECO:0000313" key="5">
    <source>
        <dbReference type="EMBL" id="MEQ2157279.1"/>
    </source>
</evidence>
<dbReference type="SUPFAM" id="SSF56219">
    <property type="entry name" value="DNase I-like"/>
    <property type="match status" value="1"/>
</dbReference>
<dbReference type="Pfam" id="PF22669">
    <property type="entry name" value="Exo_endo_phos2"/>
    <property type="match status" value="2"/>
</dbReference>
<dbReference type="Proteomes" id="UP001476798">
    <property type="component" value="Unassembled WGS sequence"/>
</dbReference>
<gene>
    <name evidence="5" type="ORF">GOODEAATRI_000257</name>
</gene>
<dbReference type="SUPFAM" id="SSF54928">
    <property type="entry name" value="RNA-binding domain, RBD"/>
    <property type="match status" value="1"/>
</dbReference>
<evidence type="ECO:0000256" key="1">
    <source>
        <dbReference type="ARBA" id="ARBA00013044"/>
    </source>
</evidence>
<dbReference type="Gene3D" id="3.60.10.10">
    <property type="entry name" value="Endonuclease/exonuclease/phosphatase"/>
    <property type="match status" value="1"/>
</dbReference>
<keyword evidence="2" id="KW-0732">Signal</keyword>
<dbReference type="SMART" id="SM00128">
    <property type="entry name" value="IPPc"/>
    <property type="match status" value="1"/>
</dbReference>
<feature type="domain" description="Inositol polyphosphate-related phosphatase" evidence="3">
    <location>
        <begin position="1"/>
        <end position="176"/>
    </location>
</feature>
<sequence length="292" mass="32872">MGGATGNKGGVAIRLLFHTTSICFVCSHFAAGQSQVKERNDDYNEITRRLSFPMVAPVMATNHKHIFFIELPVRQHLPSPAGSSALFTRLRVLIFRGFIEGNLDFAPTYKYDLFSEDYDTSEKCRTPAWTDRILWKRRKWNFNRTDGTILVSLCSSGPDDYFSDELIDELLDKFANFGEVILIRFVEEKMWVTFLEGYSALAALSLSGSTVMWMTRWKTSFPSTCSLEQALPPDLHLCRPPAAVLVPLLLMVNPLLPTDQAVDNNPLDRHKVAALHSIANHATTVKFLESPA</sequence>
<reference evidence="5 6" key="1">
    <citation type="submission" date="2021-06" db="EMBL/GenBank/DDBJ databases">
        <authorList>
            <person name="Palmer J.M."/>
        </authorList>
    </citation>
    <scope>NUCLEOTIDE SEQUENCE [LARGE SCALE GENOMIC DNA]</scope>
    <source>
        <strain evidence="5 6">GA_2019</strain>
        <tissue evidence="5">Muscle</tissue>
    </source>
</reference>
<dbReference type="PANTHER" id="PTHR11200">
    <property type="entry name" value="INOSITOL 5-PHOSPHATASE"/>
    <property type="match status" value="1"/>
</dbReference>
<dbReference type="InterPro" id="IPR012677">
    <property type="entry name" value="Nucleotide-bd_a/b_plait_sf"/>
</dbReference>
<dbReference type="Gene3D" id="3.30.70.330">
    <property type="match status" value="1"/>
</dbReference>
<dbReference type="InterPro" id="IPR000300">
    <property type="entry name" value="IPPc"/>
</dbReference>
<evidence type="ECO:0000259" key="3">
    <source>
        <dbReference type="SMART" id="SM00128"/>
    </source>
</evidence>
<evidence type="ECO:0000313" key="6">
    <source>
        <dbReference type="Proteomes" id="UP001476798"/>
    </source>
</evidence>
<dbReference type="InterPro" id="IPR036691">
    <property type="entry name" value="Endo/exonu/phosph_ase_sf"/>
</dbReference>
<feature type="signal peptide" evidence="2">
    <location>
        <begin position="1"/>
        <end position="32"/>
    </location>
</feature>
<evidence type="ECO:0000259" key="4">
    <source>
        <dbReference type="SMART" id="SM01165"/>
    </source>
</evidence>
<evidence type="ECO:0000256" key="2">
    <source>
        <dbReference type="SAM" id="SignalP"/>
    </source>
</evidence>
<dbReference type="InterPro" id="IPR015047">
    <property type="entry name" value="SYNJ1/2_RRM"/>
</dbReference>
<protein>
    <recommendedName>
        <fullName evidence="1">phosphoinositide 5-phosphatase</fullName>
        <ecNumber evidence="1">3.1.3.36</ecNumber>
    </recommendedName>
</protein>
<organism evidence="5 6">
    <name type="scientific">Goodea atripinnis</name>
    <dbReference type="NCBI Taxonomy" id="208336"/>
    <lineage>
        <taxon>Eukaryota</taxon>
        <taxon>Metazoa</taxon>
        <taxon>Chordata</taxon>
        <taxon>Craniata</taxon>
        <taxon>Vertebrata</taxon>
        <taxon>Euteleostomi</taxon>
        <taxon>Actinopterygii</taxon>
        <taxon>Neopterygii</taxon>
        <taxon>Teleostei</taxon>
        <taxon>Neoteleostei</taxon>
        <taxon>Acanthomorphata</taxon>
        <taxon>Ovalentaria</taxon>
        <taxon>Atherinomorphae</taxon>
        <taxon>Cyprinodontiformes</taxon>
        <taxon>Goodeidae</taxon>
        <taxon>Goodea</taxon>
    </lineage>
</organism>
<dbReference type="SMART" id="SM01165">
    <property type="entry name" value="DUF1866"/>
    <property type="match status" value="1"/>
</dbReference>
<comment type="caution">
    <text evidence="5">The sequence shown here is derived from an EMBL/GenBank/DDBJ whole genome shotgun (WGS) entry which is preliminary data.</text>
</comment>
<dbReference type="EMBL" id="JAHRIO010000007">
    <property type="protein sequence ID" value="MEQ2157279.1"/>
    <property type="molecule type" value="Genomic_DNA"/>
</dbReference>
<name>A0ABV0MDV5_9TELE</name>
<dbReference type="PANTHER" id="PTHR11200:SF257">
    <property type="entry name" value="PHOSPHOINOSITIDE 5-PHOSPHATASE"/>
    <property type="match status" value="1"/>
</dbReference>
<dbReference type="InterPro" id="IPR046985">
    <property type="entry name" value="IP5"/>
</dbReference>
<keyword evidence="6" id="KW-1185">Reference proteome</keyword>
<accession>A0ABV0MDV5</accession>
<dbReference type="EC" id="3.1.3.36" evidence="1"/>
<proteinExistence type="predicted"/>